<feature type="transmembrane region" description="Helical" evidence="6">
    <location>
        <begin position="330"/>
        <end position="350"/>
    </location>
</feature>
<protein>
    <submittedName>
        <fullName evidence="7">ABC transporter permease</fullName>
    </submittedName>
</protein>
<reference evidence="7 8" key="1">
    <citation type="submission" date="2015-12" db="EMBL/GenBank/DDBJ databases">
        <title>Genome sequence of Tistrella mobilis MCCC 1A02139.</title>
        <authorList>
            <person name="Lu L."/>
            <person name="Lai Q."/>
            <person name="Shao Z."/>
            <person name="Qian P."/>
        </authorList>
    </citation>
    <scope>NUCLEOTIDE SEQUENCE [LARGE SCALE GENOMIC DNA]</scope>
    <source>
        <strain evidence="7 8">MCCC 1A02139</strain>
    </source>
</reference>
<dbReference type="PANTHER" id="PTHR47089:SF1">
    <property type="entry name" value="GUANOSINE ABC TRANSPORTER PERMEASE PROTEIN NUPP"/>
    <property type="match status" value="1"/>
</dbReference>
<evidence type="ECO:0000256" key="6">
    <source>
        <dbReference type="SAM" id="Phobius"/>
    </source>
</evidence>
<proteinExistence type="predicted"/>
<evidence type="ECO:0000256" key="3">
    <source>
        <dbReference type="ARBA" id="ARBA00022692"/>
    </source>
</evidence>
<feature type="transmembrane region" description="Helical" evidence="6">
    <location>
        <begin position="21"/>
        <end position="42"/>
    </location>
</feature>
<dbReference type="GeneID" id="97242376"/>
<dbReference type="GO" id="GO:0005886">
    <property type="term" value="C:plasma membrane"/>
    <property type="evidence" value="ECO:0007669"/>
    <property type="project" value="UniProtKB-SubCell"/>
</dbReference>
<sequence length="372" mass="37804">MLQARTMSDPKLRQAAEAVAIPVLAVAVSMVLFGAFVAAVGVDPIELYQLMYRGAFGTWFSWQNTLQRAAPLLLVALCTALPAQMGLVVIGAEGALVLGGLAAMAAGLPLADAGAPVLVVQLAMAAAGMAAGAVWIGIAGGLRHARGVSETISSLLMVYIAVAVLNHMVEGPMRDPASLNKPSTPAIGDGFMIGDMPGMDVHWGFVIGVAFCLAAWVLMFKTTFGFAARMVGGNVRAGRAAGLPVGGLIVAVTMIGGAAAGLAGMVEVAAVHGRANATLAAGYGFTGILVAFLARQNPLAIIPVAILMGGIGASGGLLQRRLDLPDATVLVLQGILFVVLLASETLYGRLRLPSLPRRRNAAPAAPAATGKA</sequence>
<dbReference type="GO" id="GO:0022857">
    <property type="term" value="F:transmembrane transporter activity"/>
    <property type="evidence" value="ECO:0007669"/>
    <property type="project" value="InterPro"/>
</dbReference>
<dbReference type="Pfam" id="PF02653">
    <property type="entry name" value="BPD_transp_2"/>
    <property type="match status" value="1"/>
</dbReference>
<evidence type="ECO:0000256" key="2">
    <source>
        <dbReference type="ARBA" id="ARBA00022475"/>
    </source>
</evidence>
<dbReference type="Proteomes" id="UP000075787">
    <property type="component" value="Unassembled WGS sequence"/>
</dbReference>
<feature type="transmembrane region" description="Helical" evidence="6">
    <location>
        <begin position="241"/>
        <end position="263"/>
    </location>
</feature>
<feature type="transmembrane region" description="Helical" evidence="6">
    <location>
        <begin position="95"/>
        <end position="111"/>
    </location>
</feature>
<feature type="transmembrane region" description="Helical" evidence="6">
    <location>
        <begin position="299"/>
        <end position="318"/>
    </location>
</feature>
<feature type="transmembrane region" description="Helical" evidence="6">
    <location>
        <begin position="151"/>
        <end position="169"/>
    </location>
</feature>
<feature type="transmembrane region" description="Helical" evidence="6">
    <location>
        <begin position="275"/>
        <end position="294"/>
    </location>
</feature>
<evidence type="ECO:0000256" key="1">
    <source>
        <dbReference type="ARBA" id="ARBA00004651"/>
    </source>
</evidence>
<dbReference type="InterPro" id="IPR001851">
    <property type="entry name" value="ABC_transp_permease"/>
</dbReference>
<evidence type="ECO:0000313" key="7">
    <source>
        <dbReference type="EMBL" id="KYO54050.1"/>
    </source>
</evidence>
<comment type="subcellular location">
    <subcellularLocation>
        <location evidence="1">Cell membrane</location>
        <topology evidence="1">Multi-pass membrane protein</topology>
    </subcellularLocation>
</comment>
<evidence type="ECO:0000313" key="8">
    <source>
        <dbReference type="Proteomes" id="UP000075787"/>
    </source>
</evidence>
<keyword evidence="4 6" id="KW-1133">Transmembrane helix</keyword>
<dbReference type="OrthoDB" id="9809785at2"/>
<accession>A0A162LA33</accession>
<dbReference type="RefSeq" id="WP_062763337.1">
    <property type="nucleotide sequence ID" value="NZ_CP121045.1"/>
</dbReference>
<feature type="transmembrane region" description="Helical" evidence="6">
    <location>
        <begin position="201"/>
        <end position="220"/>
    </location>
</feature>
<evidence type="ECO:0000256" key="5">
    <source>
        <dbReference type="ARBA" id="ARBA00023136"/>
    </source>
</evidence>
<feature type="transmembrane region" description="Helical" evidence="6">
    <location>
        <begin position="117"/>
        <end position="139"/>
    </location>
</feature>
<keyword evidence="5 6" id="KW-0472">Membrane</keyword>
<evidence type="ECO:0000256" key="4">
    <source>
        <dbReference type="ARBA" id="ARBA00022989"/>
    </source>
</evidence>
<organism evidence="7 8">
    <name type="scientific">Tistrella mobilis</name>
    <dbReference type="NCBI Taxonomy" id="171437"/>
    <lineage>
        <taxon>Bacteria</taxon>
        <taxon>Pseudomonadati</taxon>
        <taxon>Pseudomonadota</taxon>
        <taxon>Alphaproteobacteria</taxon>
        <taxon>Geminicoccales</taxon>
        <taxon>Geminicoccaceae</taxon>
        <taxon>Tistrella</taxon>
    </lineage>
</organism>
<dbReference type="AlphaFoldDB" id="A0A162LA33"/>
<dbReference type="CDD" id="cd06580">
    <property type="entry name" value="TM_PBP1_transp_TpRbsC_like"/>
    <property type="match status" value="1"/>
</dbReference>
<keyword evidence="3 6" id="KW-0812">Transmembrane</keyword>
<dbReference type="EMBL" id="LPZR01000098">
    <property type="protein sequence ID" value="KYO54050.1"/>
    <property type="molecule type" value="Genomic_DNA"/>
</dbReference>
<dbReference type="PANTHER" id="PTHR47089">
    <property type="entry name" value="ABC TRANSPORTER, PERMEASE PROTEIN"/>
    <property type="match status" value="1"/>
</dbReference>
<name>A0A162LA33_9PROT</name>
<comment type="caution">
    <text evidence="7">The sequence shown here is derived from an EMBL/GenBank/DDBJ whole genome shotgun (WGS) entry which is preliminary data.</text>
</comment>
<keyword evidence="2" id="KW-1003">Cell membrane</keyword>
<gene>
    <name evidence="7" type="ORF">AUP44_25890</name>
</gene>